<keyword evidence="2" id="KW-0238">DNA-binding</keyword>
<dbReference type="Proteomes" id="UP000199399">
    <property type="component" value="Unassembled WGS sequence"/>
</dbReference>
<keyword evidence="6" id="KW-1185">Reference proteome</keyword>
<dbReference type="PANTHER" id="PTHR44688">
    <property type="entry name" value="DNA-BINDING TRANSCRIPTIONAL ACTIVATOR DEVR_DOSR"/>
    <property type="match status" value="1"/>
</dbReference>
<organism evidence="5 6">
    <name type="scientific">Sulfitobacter delicatus</name>
    <dbReference type="NCBI Taxonomy" id="218672"/>
    <lineage>
        <taxon>Bacteria</taxon>
        <taxon>Pseudomonadati</taxon>
        <taxon>Pseudomonadota</taxon>
        <taxon>Alphaproteobacteria</taxon>
        <taxon>Rhodobacterales</taxon>
        <taxon>Roseobacteraceae</taxon>
        <taxon>Sulfitobacter</taxon>
    </lineage>
</organism>
<keyword evidence="1" id="KW-0805">Transcription regulation</keyword>
<dbReference type="SMART" id="SM00421">
    <property type="entry name" value="HTH_LUXR"/>
    <property type="match status" value="1"/>
</dbReference>
<dbReference type="GO" id="GO:0003677">
    <property type="term" value="F:DNA binding"/>
    <property type="evidence" value="ECO:0007669"/>
    <property type="project" value="UniProtKB-KW"/>
</dbReference>
<dbReference type="GO" id="GO:0006355">
    <property type="term" value="P:regulation of DNA-templated transcription"/>
    <property type="evidence" value="ECO:0007669"/>
    <property type="project" value="InterPro"/>
</dbReference>
<evidence type="ECO:0000256" key="1">
    <source>
        <dbReference type="ARBA" id="ARBA00023015"/>
    </source>
</evidence>
<dbReference type="SUPFAM" id="SSF46894">
    <property type="entry name" value="C-terminal effector domain of the bipartite response regulators"/>
    <property type="match status" value="1"/>
</dbReference>
<feature type="domain" description="HTH luxR-type" evidence="4">
    <location>
        <begin position="200"/>
        <end position="265"/>
    </location>
</feature>
<dbReference type="Pfam" id="PF00196">
    <property type="entry name" value="GerE"/>
    <property type="match status" value="1"/>
</dbReference>
<gene>
    <name evidence="5" type="ORF">SAMN04489759_11536</name>
</gene>
<evidence type="ECO:0000313" key="6">
    <source>
        <dbReference type="Proteomes" id="UP000199399"/>
    </source>
</evidence>
<dbReference type="InterPro" id="IPR000792">
    <property type="entry name" value="Tscrpt_reg_LuxR_C"/>
</dbReference>
<sequence length="265" mass="29535">MGERLSNTAIEQLRDALHAVGTPDFFEAYKTFFRARIAFGTFLMLRFDADQTPLLLDHWIEPGKLIGRPLEDYMESSYGFDPFYLHRGLPKGGGVFRLADIAPDRFFSSEYYLQYYRGTGLCDEVGLLAPLQDGGVAHLSLSKRDSQGPFRRSELRDLKSYAPLLLELLAQHCNAVAPAPANQPAIARPPLSDAIRGYAGDRLNIGLTVREAQIAGLVLQGHSNASAAKLLSIATETSKVHRRNLYRKLVISSQRELFGVFKHLL</sequence>
<dbReference type="PANTHER" id="PTHR44688:SF16">
    <property type="entry name" value="DNA-BINDING TRANSCRIPTIONAL ACTIVATOR DEVR_DOSR"/>
    <property type="match status" value="1"/>
</dbReference>
<dbReference type="InterPro" id="IPR036388">
    <property type="entry name" value="WH-like_DNA-bd_sf"/>
</dbReference>
<dbReference type="EMBL" id="FNBP01000015">
    <property type="protein sequence ID" value="SDG95369.1"/>
    <property type="molecule type" value="Genomic_DNA"/>
</dbReference>
<dbReference type="RefSeq" id="WP_093744066.1">
    <property type="nucleotide sequence ID" value="NZ_FNBP01000015.1"/>
</dbReference>
<dbReference type="Gene3D" id="1.10.10.10">
    <property type="entry name" value="Winged helix-like DNA-binding domain superfamily/Winged helix DNA-binding domain"/>
    <property type="match status" value="1"/>
</dbReference>
<evidence type="ECO:0000259" key="4">
    <source>
        <dbReference type="PROSITE" id="PS50043"/>
    </source>
</evidence>
<dbReference type="CDD" id="cd06170">
    <property type="entry name" value="LuxR_C_like"/>
    <property type="match status" value="1"/>
</dbReference>
<evidence type="ECO:0000256" key="3">
    <source>
        <dbReference type="ARBA" id="ARBA00023163"/>
    </source>
</evidence>
<evidence type="ECO:0000313" key="5">
    <source>
        <dbReference type="EMBL" id="SDG95369.1"/>
    </source>
</evidence>
<dbReference type="PROSITE" id="PS50043">
    <property type="entry name" value="HTH_LUXR_2"/>
    <property type="match status" value="1"/>
</dbReference>
<evidence type="ECO:0000256" key="2">
    <source>
        <dbReference type="ARBA" id="ARBA00023125"/>
    </source>
</evidence>
<dbReference type="AlphaFoldDB" id="A0A1G7YGI0"/>
<accession>A0A1G7YGI0</accession>
<name>A0A1G7YGI0_9RHOB</name>
<dbReference type="OrthoDB" id="343383at2"/>
<dbReference type="InterPro" id="IPR016032">
    <property type="entry name" value="Sig_transdc_resp-reg_C-effctor"/>
</dbReference>
<dbReference type="PRINTS" id="PR00038">
    <property type="entry name" value="HTHLUXR"/>
</dbReference>
<keyword evidence="3" id="KW-0804">Transcription</keyword>
<dbReference type="STRING" id="218672.SAMN04489759_11536"/>
<reference evidence="6" key="1">
    <citation type="submission" date="2016-10" db="EMBL/GenBank/DDBJ databases">
        <authorList>
            <person name="Varghese N."/>
            <person name="Submissions S."/>
        </authorList>
    </citation>
    <scope>NUCLEOTIDE SEQUENCE [LARGE SCALE GENOMIC DNA]</scope>
    <source>
        <strain evidence="6">DSM 16477</strain>
    </source>
</reference>
<proteinExistence type="predicted"/>
<protein>
    <submittedName>
        <fullName evidence="5">Regulatory protein, luxR family</fullName>
    </submittedName>
</protein>